<protein>
    <submittedName>
        <fullName evidence="1">SET domain-containing protein</fullName>
    </submittedName>
</protein>
<gene>
    <name evidence="1" type="ORF">SCF082_LOCUS2802</name>
</gene>
<organism evidence="1 2">
    <name type="scientific">Durusdinium trenchii</name>
    <dbReference type="NCBI Taxonomy" id="1381693"/>
    <lineage>
        <taxon>Eukaryota</taxon>
        <taxon>Sar</taxon>
        <taxon>Alveolata</taxon>
        <taxon>Dinophyceae</taxon>
        <taxon>Suessiales</taxon>
        <taxon>Symbiodiniaceae</taxon>
        <taxon>Durusdinium</taxon>
    </lineage>
</organism>
<proteinExistence type="predicted"/>
<evidence type="ECO:0000313" key="1">
    <source>
        <dbReference type="EMBL" id="CAK8991763.1"/>
    </source>
</evidence>
<sequence length="171" mass="19732">MSICSRSEGYLRSGWEQPSEEVPNNITSSFGRSGHWRVFAARPFEANELVEVCPLVEAVAFAMGNWYKRNFRTDEVRDTNFATDSQAIVLRFNFARPNSSQGESINFEGFTPYWSKLHGRGVFADTNFKRDEIVELGVDEIVRNEELCFDYGEAYWDAPHRRFQRPKARGS</sequence>
<keyword evidence="2" id="KW-1185">Reference proteome</keyword>
<comment type="caution">
    <text evidence="1">The sequence shown here is derived from an EMBL/GenBank/DDBJ whole genome shotgun (WGS) entry which is preliminary data.</text>
</comment>
<accession>A0ABP0HPP9</accession>
<evidence type="ECO:0000313" key="2">
    <source>
        <dbReference type="Proteomes" id="UP001642464"/>
    </source>
</evidence>
<name>A0ABP0HPP9_9DINO</name>
<dbReference type="EMBL" id="CAXAMM010001381">
    <property type="protein sequence ID" value="CAK8991763.1"/>
    <property type="molecule type" value="Genomic_DNA"/>
</dbReference>
<reference evidence="1 2" key="1">
    <citation type="submission" date="2024-02" db="EMBL/GenBank/DDBJ databases">
        <authorList>
            <person name="Chen Y."/>
            <person name="Shah S."/>
            <person name="Dougan E. K."/>
            <person name="Thang M."/>
            <person name="Chan C."/>
        </authorList>
    </citation>
    <scope>NUCLEOTIDE SEQUENCE [LARGE SCALE GENOMIC DNA]</scope>
</reference>
<dbReference type="Proteomes" id="UP001642464">
    <property type="component" value="Unassembled WGS sequence"/>
</dbReference>